<dbReference type="PANTHER" id="PTHR10098:SF112">
    <property type="entry name" value="SLR0380 PROTEIN"/>
    <property type="match status" value="1"/>
</dbReference>
<evidence type="ECO:0000256" key="1">
    <source>
        <dbReference type="SAM" id="Phobius"/>
    </source>
</evidence>
<dbReference type="Pfam" id="PF13424">
    <property type="entry name" value="TPR_12"/>
    <property type="match status" value="2"/>
</dbReference>
<dbReference type="SMART" id="SM00028">
    <property type="entry name" value="TPR"/>
    <property type="match status" value="5"/>
</dbReference>
<protein>
    <submittedName>
        <fullName evidence="3">CHAT domain-containing protein</fullName>
    </submittedName>
</protein>
<dbReference type="AlphaFoldDB" id="A0A9X1JW20"/>
<reference evidence="3" key="1">
    <citation type="submission" date="2021-07" db="EMBL/GenBank/DDBJ databases">
        <title>Aureisphaera sp. CAU 1614 isolated from sea sediment.</title>
        <authorList>
            <person name="Kim W."/>
        </authorList>
    </citation>
    <scope>NUCLEOTIDE SEQUENCE</scope>
    <source>
        <strain evidence="3">CAU 1614</strain>
    </source>
</reference>
<feature type="transmembrane region" description="Helical" evidence="1">
    <location>
        <begin position="923"/>
        <end position="942"/>
    </location>
</feature>
<dbReference type="Proteomes" id="UP001138686">
    <property type="component" value="Unassembled WGS sequence"/>
</dbReference>
<evidence type="ECO:0000259" key="2">
    <source>
        <dbReference type="Pfam" id="PF12770"/>
    </source>
</evidence>
<dbReference type="InterPro" id="IPR024983">
    <property type="entry name" value="CHAT_dom"/>
</dbReference>
<organism evidence="3 4">
    <name type="scientific">Halomarinibacterium sedimenti</name>
    <dbReference type="NCBI Taxonomy" id="2857106"/>
    <lineage>
        <taxon>Bacteria</taxon>
        <taxon>Pseudomonadati</taxon>
        <taxon>Bacteroidota</taxon>
        <taxon>Flavobacteriia</taxon>
        <taxon>Flavobacteriales</taxon>
        <taxon>Flavobacteriaceae</taxon>
        <taxon>Halomarinibacterium</taxon>
    </lineage>
</organism>
<gene>
    <name evidence="3" type="ORF">KXJ69_00555</name>
</gene>
<evidence type="ECO:0000313" key="3">
    <source>
        <dbReference type="EMBL" id="MBW2936573.1"/>
    </source>
</evidence>
<feature type="domain" description="CHAT" evidence="2">
    <location>
        <begin position="632"/>
        <end position="914"/>
    </location>
</feature>
<keyword evidence="1" id="KW-0472">Membrane</keyword>
<evidence type="ECO:0000313" key="4">
    <source>
        <dbReference type="Proteomes" id="UP001138686"/>
    </source>
</evidence>
<name>A0A9X1JW20_9FLAO</name>
<dbReference type="InterPro" id="IPR019734">
    <property type="entry name" value="TPR_rpt"/>
</dbReference>
<proteinExistence type="predicted"/>
<comment type="caution">
    <text evidence="3">The sequence shown here is derived from an EMBL/GenBank/DDBJ whole genome shotgun (WGS) entry which is preliminary data.</text>
</comment>
<keyword evidence="1" id="KW-1133">Transmembrane helix</keyword>
<sequence>MNKEGAFKEGLDKIETLLLCPSLTTGDKVALYLFQYKLHRNRLKNKKAQASILGAQALQKAAGISYSLDLQLLLAESYALTQQPQNFERLFPQIEKEIQHYTDSLTLGRFYFLKQFSVDRDRQSAQHINFLYKALEYFKNTTPENIYYKGNLLRSLGNGSRTHGDFDKAISFYSRELEVWREQYPPLHFNVSICHYNLGNVYYEKLEYQKALDHYLIAHPVWTTVFEPESHRMRSLNEAIGDMYWELQNHPKALEYFNYAVLYEEKVNNDTSEITLTVADSLLNKGNYASAINYYEEAVKWRQKTYGENHMLTGACKNFVARALQSAGDMEASLDAYQEAIIILVKGFEDTSWYANPSADMNIQSHQYLLEALIAKGNLLKELYTEHNDVKDLTAAWDTQALAIQLVEKIKNNQMSEGSKVFWSTKTTSLLESAVDTAIQLYHTTGEIDYLEKAFYVSEQSKAFLLLASLYDQEITAFANIPKEIIEKERIIKAEINEYVGRIESEEKRCAAVRQKMLKLYTDKLHTLQNEYDVFINTISQEFPQYYKLKYNVEIPSVQAIQKKLLVTSNALISYFLGAKNSYVFYVTSENISVRVIENTEDLNSQIQTLFALLSTPNENNGDSVFQNYKQTAFQLYQRLLQPEVGAFMPKQLMIIPDGNLAYIPFEALLTESSTETNYARLPYVLQKTAISYAPSASVAMHFYTENGNGLDYYGFAPDYSQEADGEFRKKQANLRFNIPEVEFAASLFNGQSWTGPEVTEELLREYSKKAGILHLAMHGEVEDEHPLLSKLYFNASEKEDGLLNMYEVYNLSIPSQLVILSACKTATGKLQRGEGILSLERAFQYAGSKSLVATLWSVDDAASSKITQDFLKNIKEGQSKDVALQQAKIAFLATANPERLHPFYWSSFKLTGNTHPLQKGNLIYYFVFGGLLLLLGGVWLFRRNIKKNVA</sequence>
<keyword evidence="1" id="KW-0812">Transmembrane</keyword>
<dbReference type="Pfam" id="PF12770">
    <property type="entry name" value="CHAT"/>
    <property type="match status" value="1"/>
</dbReference>
<accession>A0A9X1JW20</accession>
<dbReference type="EMBL" id="JAHWDP010000001">
    <property type="protein sequence ID" value="MBW2936573.1"/>
    <property type="molecule type" value="Genomic_DNA"/>
</dbReference>
<dbReference type="PANTHER" id="PTHR10098">
    <property type="entry name" value="RAPSYN-RELATED"/>
    <property type="match status" value="1"/>
</dbReference>
<keyword evidence="4" id="KW-1185">Reference proteome</keyword>
<dbReference type="RefSeq" id="WP_219050388.1">
    <property type="nucleotide sequence ID" value="NZ_JAHWDP010000001.1"/>
</dbReference>